<evidence type="ECO:0000256" key="9">
    <source>
        <dbReference type="HAMAP-Rule" id="MF_01942"/>
    </source>
</evidence>
<dbReference type="UniPathway" id="UPA00030"/>
<keyword evidence="4 9" id="KW-0812">Transmembrane</keyword>
<protein>
    <recommendedName>
        <fullName evidence="9">Lipid A biosynthesis acyltransferase</fullName>
        <ecNumber evidence="9">2.3.1.241</ecNumber>
    </recommendedName>
    <alternativeName>
        <fullName evidence="9">Kdo(2)-lipid IV(A) acyltransferase</fullName>
    </alternativeName>
</protein>
<evidence type="ECO:0000256" key="4">
    <source>
        <dbReference type="ARBA" id="ARBA00022692"/>
    </source>
</evidence>
<proteinExistence type="inferred from homology"/>
<evidence type="ECO:0000256" key="1">
    <source>
        <dbReference type="ARBA" id="ARBA00022475"/>
    </source>
</evidence>
<gene>
    <name evidence="9 10" type="primary">lpxL</name>
    <name evidence="10" type="ORF">EMK97_07885</name>
</gene>
<dbReference type="GO" id="GO:0008913">
    <property type="term" value="F:Kdo2-lipid IVA acyltransferase activity"/>
    <property type="evidence" value="ECO:0007669"/>
    <property type="project" value="UniProtKB-EC"/>
</dbReference>
<comment type="catalytic activity">
    <reaction evidence="9">
        <text>an alpha-Kdo-(2-&gt;4)-alpha-Kdo-(2-&gt;6)-lipid IVA + a fatty acyl-[ACP] = an alpha-Kdo-(2-&gt;4)-alpha-Kdo-(2-&gt;6)-(acyl)-lipid IVA + holo-[ACP]</text>
        <dbReference type="Rhea" id="RHEA:69396"/>
        <dbReference type="Rhea" id="RHEA-COMP:9685"/>
        <dbReference type="Rhea" id="RHEA-COMP:14125"/>
        <dbReference type="ChEBI" id="CHEBI:64479"/>
        <dbReference type="ChEBI" id="CHEBI:138651"/>
        <dbReference type="ChEBI" id="CHEBI:176429"/>
        <dbReference type="ChEBI" id="CHEBI:176430"/>
        <dbReference type="EC" id="2.3.1.241"/>
    </reaction>
</comment>
<keyword evidence="8 9" id="KW-0012">Acyltransferase</keyword>
<dbReference type="CDD" id="cd07984">
    <property type="entry name" value="LPLAT_LABLAT-like"/>
    <property type="match status" value="1"/>
</dbReference>
<dbReference type="InterPro" id="IPR011920">
    <property type="entry name" value="Lipid_A_LpxL_LpxP"/>
</dbReference>
<dbReference type="GO" id="GO:0036104">
    <property type="term" value="P:Kdo2-lipid A biosynthetic process"/>
    <property type="evidence" value="ECO:0007669"/>
    <property type="project" value="UniProtKB-UniRule"/>
</dbReference>
<dbReference type="PANTHER" id="PTHR30606:SF9">
    <property type="entry name" value="LIPID A BIOSYNTHESIS LAUROYLTRANSFERASE"/>
    <property type="match status" value="1"/>
</dbReference>
<comment type="pathway">
    <text evidence="9">Glycolipid biosynthesis; KDO(2)-lipid A biosynthesis; KDO(2)-lipid A from CMP-3-deoxy-D-manno-octulosonate and lipid IV(A): step 3/4.</text>
</comment>
<dbReference type="Pfam" id="PF03279">
    <property type="entry name" value="Lip_A_acyltrans"/>
    <property type="match status" value="1"/>
</dbReference>
<dbReference type="HAMAP" id="MF_01942">
    <property type="entry name" value="Lipid_A_LpxL_LpxP"/>
    <property type="match status" value="1"/>
</dbReference>
<comment type="pathway">
    <text evidence="9">Bacterial outer membrane biogenesis; lipopolysaccharide biosynthesis.</text>
</comment>
<dbReference type="NCBIfam" id="TIGR02207">
    <property type="entry name" value="lipid_A_htrB"/>
    <property type="match status" value="1"/>
</dbReference>
<evidence type="ECO:0000313" key="11">
    <source>
        <dbReference type="Proteomes" id="UP000290244"/>
    </source>
</evidence>
<comment type="function">
    <text evidence="9">Catalyzes the transfer of an acyl chain from an acyl-[acyl-carrier-protein] (ACP) to a Kdo(2)-lipid IV(A) to form a Kdo(2)-(acyl)-lipid IV(A).</text>
</comment>
<dbReference type="OrthoDB" id="9803456at2"/>
<dbReference type="GO" id="GO:0009245">
    <property type="term" value="P:lipid A biosynthetic process"/>
    <property type="evidence" value="ECO:0007669"/>
    <property type="project" value="InterPro"/>
</dbReference>
<sequence>MRFGYNQRQPTNAKSRQTVSRNKVLQPDFKLSFLLPQYWLTWLGVFILYSISWLPYKLQLAMGRGIGRLLFRIGSKRKHVALTNLRLCFPEKTEQELQTILKANFENTGIALLETGMGWWWPDWRVKRKMTIKGLEHLEKAKAEGKGVLLLAMHYLSVEMNARGVGYGHPMVVFYRPHNNPLMEYFQFRGRGRSNKYMLGKRDVKGLIKALHDGEVCIYLPDQDYGRNRSLFVPFFAVKEAATTTGTLIFARQKNVDTMMIVPIRNDDGSGYTLEILPPLENFPTDDDVADVTRVNQELEAAIRRKPEQYMWLHRRFKTRPNQDDPSLYK</sequence>
<feature type="transmembrane region" description="Helical" evidence="9">
    <location>
        <begin position="38"/>
        <end position="56"/>
    </location>
</feature>
<dbReference type="AlphaFoldDB" id="A0A4P6P2Z2"/>
<keyword evidence="2 9" id="KW-0997">Cell inner membrane</keyword>
<organism evidence="10 11">
    <name type="scientific">Litorilituus sediminis</name>
    <dbReference type="NCBI Taxonomy" id="718192"/>
    <lineage>
        <taxon>Bacteria</taxon>
        <taxon>Pseudomonadati</taxon>
        <taxon>Pseudomonadota</taxon>
        <taxon>Gammaproteobacteria</taxon>
        <taxon>Alteromonadales</taxon>
        <taxon>Colwelliaceae</taxon>
        <taxon>Litorilituus</taxon>
    </lineage>
</organism>
<comment type="subcellular location">
    <subcellularLocation>
        <location evidence="9">Cell inner membrane</location>
        <topology evidence="9">Single-pass membrane protein</topology>
    </subcellularLocation>
</comment>
<keyword evidence="6 9" id="KW-1133">Transmembrane helix</keyword>
<dbReference type="UniPathway" id="UPA00360">
    <property type="reaction ID" value="UER00485"/>
</dbReference>
<dbReference type="GO" id="GO:0005886">
    <property type="term" value="C:plasma membrane"/>
    <property type="evidence" value="ECO:0007669"/>
    <property type="project" value="UniProtKB-SubCell"/>
</dbReference>
<dbReference type="PANTHER" id="PTHR30606">
    <property type="entry name" value="LIPID A BIOSYNTHESIS LAUROYL ACYLTRANSFERASE"/>
    <property type="match status" value="1"/>
</dbReference>
<evidence type="ECO:0000256" key="3">
    <source>
        <dbReference type="ARBA" id="ARBA00022679"/>
    </source>
</evidence>
<dbReference type="GO" id="GO:0009103">
    <property type="term" value="P:lipopolysaccharide biosynthetic process"/>
    <property type="evidence" value="ECO:0007669"/>
    <property type="project" value="UniProtKB-UniRule"/>
</dbReference>
<dbReference type="EC" id="2.3.1.241" evidence="9"/>
<keyword evidence="3 9" id="KW-0808">Transferase</keyword>
<evidence type="ECO:0000313" key="10">
    <source>
        <dbReference type="EMBL" id="QBG35633.1"/>
    </source>
</evidence>
<name>A0A4P6P2Z2_9GAMM</name>
<keyword evidence="11" id="KW-1185">Reference proteome</keyword>
<evidence type="ECO:0000256" key="5">
    <source>
        <dbReference type="ARBA" id="ARBA00022985"/>
    </source>
</evidence>
<keyword evidence="7 9" id="KW-0472">Membrane</keyword>
<feature type="short sequence motif" description="HXXXXD motif" evidence="9">
    <location>
        <begin position="154"/>
        <end position="159"/>
    </location>
</feature>
<dbReference type="EMBL" id="CP034759">
    <property type="protein sequence ID" value="QBG35633.1"/>
    <property type="molecule type" value="Genomic_DNA"/>
</dbReference>
<evidence type="ECO:0000256" key="2">
    <source>
        <dbReference type="ARBA" id="ARBA00022519"/>
    </source>
</evidence>
<dbReference type="Proteomes" id="UP000290244">
    <property type="component" value="Chromosome"/>
</dbReference>
<evidence type="ECO:0000256" key="6">
    <source>
        <dbReference type="ARBA" id="ARBA00022989"/>
    </source>
</evidence>
<accession>A0A4P6P2Z2</accession>
<reference evidence="10 11" key="1">
    <citation type="submission" date="2018-12" db="EMBL/GenBank/DDBJ databases">
        <title>Complete genome of Litorilituus sediminis.</title>
        <authorList>
            <person name="Liu A."/>
            <person name="Rong J."/>
        </authorList>
    </citation>
    <scope>NUCLEOTIDE SEQUENCE [LARGE SCALE GENOMIC DNA]</scope>
    <source>
        <strain evidence="10 11">JCM 17549</strain>
    </source>
</reference>
<evidence type="ECO:0000256" key="7">
    <source>
        <dbReference type="ARBA" id="ARBA00023136"/>
    </source>
</evidence>
<dbReference type="InterPro" id="IPR004960">
    <property type="entry name" value="LipA_acyltrans"/>
</dbReference>
<keyword evidence="5 9" id="KW-0448">Lipopolysaccharide biosynthesis</keyword>
<comment type="similarity">
    <text evidence="9">Belongs to the LpxL/LpxM/LpxP family.</text>
</comment>
<dbReference type="PIRSF" id="PIRSF026649">
    <property type="entry name" value="MsbB"/>
    <property type="match status" value="1"/>
</dbReference>
<dbReference type="KEGG" id="lsd:EMK97_07885"/>
<keyword evidence="1 9" id="KW-1003">Cell membrane</keyword>
<evidence type="ECO:0000256" key="8">
    <source>
        <dbReference type="ARBA" id="ARBA00023315"/>
    </source>
</evidence>